<dbReference type="OrthoDB" id="1854593at2759"/>
<evidence type="ECO:0000256" key="2">
    <source>
        <dbReference type="ARBA" id="ARBA00004502"/>
    </source>
</evidence>
<comment type="subcellular location">
    <subcellularLocation>
        <location evidence="1">Endoplasmic reticulum membrane</location>
        <topology evidence="1">Peripheral membrane protein</topology>
    </subcellularLocation>
    <subcellularLocation>
        <location evidence="2">Lipid droplet</location>
    </subcellularLocation>
</comment>
<dbReference type="PANTHER" id="PTHR15486:SF96">
    <property type="entry name" value="LIPID DROPLET-REGULATING VLDL ASSEMBLY FACTOR AUP1"/>
    <property type="match status" value="1"/>
</dbReference>
<organism evidence="9 10">
    <name type="scientific">Caenorhabditis nigoni</name>
    <dbReference type="NCBI Taxonomy" id="1611254"/>
    <lineage>
        <taxon>Eukaryota</taxon>
        <taxon>Metazoa</taxon>
        <taxon>Ecdysozoa</taxon>
        <taxon>Nematoda</taxon>
        <taxon>Chromadorea</taxon>
        <taxon>Rhabditida</taxon>
        <taxon>Rhabditina</taxon>
        <taxon>Rhabditomorpha</taxon>
        <taxon>Rhabditoidea</taxon>
        <taxon>Rhabditidae</taxon>
        <taxon>Peloderinae</taxon>
        <taxon>Caenorhabditis</taxon>
    </lineage>
</organism>
<proteinExistence type="inferred from homology"/>
<evidence type="ECO:0000256" key="6">
    <source>
        <dbReference type="ARBA" id="ARBA00035634"/>
    </source>
</evidence>
<dbReference type="GO" id="GO:0036503">
    <property type="term" value="P:ERAD pathway"/>
    <property type="evidence" value="ECO:0007669"/>
    <property type="project" value="TreeGrafter"/>
</dbReference>
<dbReference type="SMART" id="SM00546">
    <property type="entry name" value="CUE"/>
    <property type="match status" value="1"/>
</dbReference>
<evidence type="ECO:0000259" key="8">
    <source>
        <dbReference type="PROSITE" id="PS51140"/>
    </source>
</evidence>
<dbReference type="GO" id="GO:0005811">
    <property type="term" value="C:lipid droplet"/>
    <property type="evidence" value="ECO:0007669"/>
    <property type="project" value="UniProtKB-SubCell"/>
</dbReference>
<keyword evidence="7" id="KW-1133">Transmembrane helix</keyword>
<feature type="transmembrane region" description="Helical" evidence="7">
    <location>
        <begin position="39"/>
        <end position="65"/>
    </location>
</feature>
<keyword evidence="7" id="KW-0812">Transmembrane</keyword>
<keyword evidence="5 7" id="KW-0472">Membrane</keyword>
<sequence length="439" mass="49798">MTEAPTSSGAPVMSSELKIEDLFHQKRNEDSITKIFSAIYAPVGIIIFLFRCFLGFHTFLVACLLRKSGVFRMHALRTMCSILGIVVEKRGERDESARVLCANHVSILDHLAIDILTPCLLPSVWDIPSIIRWCFGYVDLGATRGRDHLVNGAKKLLAKETEMPILAFPEGIITSGEKALIKFNTWAFEVSPVVQPVSVRVWRPYPWKVAVSVLGATWWTDLFYFFALPFTVISVEYLPKMEKKEEESLDEFTARVAETLASNLKISVSKFGISDASEAAKRLRTDQERARKVVNKEKTSPRLQDARQMDECAMRIKQSFPTFHLSAIRQDLEKTRSQTATVNNLKTGKITVSAADGQVGKLKNPFFLLAGVPLARFSWQKRAKSPPASLEFKFFEFPPIFQVTLDASSWRGVFDNRKWQMIETNRQKYMDRGVEEDDN</sequence>
<evidence type="ECO:0000256" key="4">
    <source>
        <dbReference type="ARBA" id="ARBA00022824"/>
    </source>
</evidence>
<protein>
    <recommendedName>
        <fullName evidence="8">CUE domain-containing protein</fullName>
    </recommendedName>
</protein>
<name>A0A2G5ULQ1_9PELO</name>
<evidence type="ECO:0000256" key="1">
    <source>
        <dbReference type="ARBA" id="ARBA00004406"/>
    </source>
</evidence>
<dbReference type="SUPFAM" id="SSF69593">
    <property type="entry name" value="Glycerol-3-phosphate (1)-acyltransferase"/>
    <property type="match status" value="1"/>
</dbReference>
<dbReference type="FunFam" id="1.10.8.10:FF:000176">
    <property type="entry name" value="Ancient ubiquitous protein 1 homolog"/>
    <property type="match status" value="1"/>
</dbReference>
<evidence type="ECO:0000256" key="7">
    <source>
        <dbReference type="SAM" id="Phobius"/>
    </source>
</evidence>
<keyword evidence="4" id="KW-0256">Endoplasmic reticulum</keyword>
<evidence type="ECO:0000256" key="5">
    <source>
        <dbReference type="ARBA" id="ARBA00023136"/>
    </source>
</evidence>
<dbReference type="InterPro" id="IPR003892">
    <property type="entry name" value="CUE"/>
</dbReference>
<evidence type="ECO:0000256" key="3">
    <source>
        <dbReference type="ARBA" id="ARBA00022677"/>
    </source>
</evidence>
<dbReference type="STRING" id="1611254.A0A2G5ULQ1"/>
<comment type="similarity">
    <text evidence="6">Belongs to the AUP1 family.</text>
</comment>
<feature type="domain" description="CUE" evidence="8">
    <location>
        <begin position="308"/>
        <end position="350"/>
    </location>
</feature>
<reference evidence="10" key="1">
    <citation type="submission" date="2017-10" db="EMBL/GenBank/DDBJ databases">
        <title>Rapid genome shrinkage in a self-fertile nematode reveals novel sperm competition proteins.</title>
        <authorList>
            <person name="Yin D."/>
            <person name="Schwarz E.M."/>
            <person name="Thomas C.G."/>
            <person name="Felde R.L."/>
            <person name="Korf I.F."/>
            <person name="Cutter A.D."/>
            <person name="Schartner C.M."/>
            <person name="Ralston E.J."/>
            <person name="Meyer B.J."/>
            <person name="Haag E.S."/>
        </authorList>
    </citation>
    <scope>NUCLEOTIDE SEQUENCE [LARGE SCALE GENOMIC DNA]</scope>
    <source>
        <strain evidence="10">JU1422</strain>
    </source>
</reference>
<accession>A0A2G5ULQ1</accession>
<dbReference type="EMBL" id="PDUG01000003">
    <property type="protein sequence ID" value="PIC40458.1"/>
    <property type="molecule type" value="Genomic_DNA"/>
</dbReference>
<dbReference type="Gene3D" id="1.10.8.10">
    <property type="entry name" value="DNA helicase RuvA subunit, C-terminal domain"/>
    <property type="match status" value="1"/>
</dbReference>
<dbReference type="Proteomes" id="UP000230233">
    <property type="component" value="Chromosome III"/>
</dbReference>
<dbReference type="GO" id="GO:0043130">
    <property type="term" value="F:ubiquitin binding"/>
    <property type="evidence" value="ECO:0007669"/>
    <property type="project" value="InterPro"/>
</dbReference>
<keyword evidence="3" id="KW-0551">Lipid droplet</keyword>
<dbReference type="PROSITE" id="PS51140">
    <property type="entry name" value="CUE"/>
    <property type="match status" value="1"/>
</dbReference>
<evidence type="ECO:0000313" key="9">
    <source>
        <dbReference type="EMBL" id="PIC40458.1"/>
    </source>
</evidence>
<keyword evidence="10" id="KW-1185">Reference proteome</keyword>
<comment type="caution">
    <text evidence="9">The sequence shown here is derived from an EMBL/GenBank/DDBJ whole genome shotgun (WGS) entry which is preliminary data.</text>
</comment>
<dbReference type="PANTHER" id="PTHR15486">
    <property type="entry name" value="ANCIENT UBIQUITOUS PROTEIN"/>
    <property type="match status" value="1"/>
</dbReference>
<dbReference type="AlphaFoldDB" id="A0A2G5ULQ1"/>
<dbReference type="GO" id="GO:0005789">
    <property type="term" value="C:endoplasmic reticulum membrane"/>
    <property type="evidence" value="ECO:0007669"/>
    <property type="project" value="UniProtKB-SubCell"/>
</dbReference>
<gene>
    <name evidence="9" type="primary">Cni-F44B9.5</name>
    <name evidence="9" type="synonym">Cnig_chr_III.g11795</name>
    <name evidence="9" type="ORF">B9Z55_011795</name>
</gene>
<evidence type="ECO:0000313" key="10">
    <source>
        <dbReference type="Proteomes" id="UP000230233"/>
    </source>
</evidence>